<name>A0ABN7XFK4_GIGMA</name>
<keyword evidence="3" id="KW-1185">Reference proteome</keyword>
<comment type="caution">
    <text evidence="2">The sequence shown here is derived from an EMBL/GenBank/DDBJ whole genome shotgun (WGS) entry which is preliminary data.</text>
</comment>
<dbReference type="InterPro" id="IPR036691">
    <property type="entry name" value="Endo/exonu/phosph_ase_sf"/>
</dbReference>
<protein>
    <submittedName>
        <fullName evidence="2">30437_t:CDS:1</fullName>
    </submittedName>
</protein>
<organism evidence="2 3">
    <name type="scientific">Gigaspora margarita</name>
    <dbReference type="NCBI Taxonomy" id="4874"/>
    <lineage>
        <taxon>Eukaryota</taxon>
        <taxon>Fungi</taxon>
        <taxon>Fungi incertae sedis</taxon>
        <taxon>Mucoromycota</taxon>
        <taxon>Glomeromycotina</taxon>
        <taxon>Glomeromycetes</taxon>
        <taxon>Diversisporales</taxon>
        <taxon>Gigasporaceae</taxon>
        <taxon>Gigaspora</taxon>
    </lineage>
</organism>
<feature type="non-terminal residue" evidence="2">
    <location>
        <position position="1"/>
    </location>
</feature>
<dbReference type="Proteomes" id="UP000789901">
    <property type="component" value="Unassembled WGS sequence"/>
</dbReference>
<accession>A0ABN7XFK4</accession>
<evidence type="ECO:0000256" key="1">
    <source>
        <dbReference type="SAM" id="MobiDB-lite"/>
    </source>
</evidence>
<reference evidence="2 3" key="1">
    <citation type="submission" date="2021-06" db="EMBL/GenBank/DDBJ databases">
        <authorList>
            <person name="Kallberg Y."/>
            <person name="Tangrot J."/>
            <person name="Rosling A."/>
        </authorList>
    </citation>
    <scope>NUCLEOTIDE SEQUENCE [LARGE SCALE GENOMIC DNA]</scope>
    <source>
        <strain evidence="2 3">120-4 pot B 10/14</strain>
    </source>
</reference>
<evidence type="ECO:0000313" key="3">
    <source>
        <dbReference type="Proteomes" id="UP000789901"/>
    </source>
</evidence>
<dbReference type="EMBL" id="CAJVQB010123634">
    <property type="protein sequence ID" value="CAG8853395.1"/>
    <property type="molecule type" value="Genomic_DNA"/>
</dbReference>
<gene>
    <name evidence="2" type="ORF">GMARGA_LOCUS42216</name>
</gene>
<proteinExistence type="predicted"/>
<sequence length="148" mass="17912">QKEKETRKKKKALQVPNERLNNKEEIDQERHRLKELVQRLVEEIKEKLIWELLNSTKIEAGSMAKKDKGKEPRITESVLEERRRMEFLKIGVYNINGIKRNTHRLQELINFSEKYRLNIVGITETNIKEKDAKFMEIQKKRYRDFWSS</sequence>
<dbReference type="SUPFAM" id="SSF56219">
    <property type="entry name" value="DNase I-like"/>
    <property type="match status" value="1"/>
</dbReference>
<feature type="region of interest" description="Disordered" evidence="1">
    <location>
        <begin position="1"/>
        <end position="24"/>
    </location>
</feature>
<dbReference type="Gene3D" id="3.60.10.10">
    <property type="entry name" value="Endonuclease/exonuclease/phosphatase"/>
    <property type="match status" value="1"/>
</dbReference>
<evidence type="ECO:0000313" key="2">
    <source>
        <dbReference type="EMBL" id="CAG8853395.1"/>
    </source>
</evidence>